<dbReference type="GO" id="GO:0004126">
    <property type="term" value="F:cytidine deaminase activity"/>
    <property type="evidence" value="ECO:0007669"/>
    <property type="project" value="UniProtKB-UniRule"/>
</dbReference>
<evidence type="ECO:0000256" key="3">
    <source>
        <dbReference type="ARBA" id="ARBA00006576"/>
    </source>
</evidence>
<evidence type="ECO:0000256" key="7">
    <source>
        <dbReference type="ARBA" id="ARBA00022801"/>
    </source>
</evidence>
<evidence type="ECO:0000256" key="4">
    <source>
        <dbReference type="ARBA" id="ARBA00012783"/>
    </source>
</evidence>
<evidence type="ECO:0000313" key="18">
    <source>
        <dbReference type="EMBL" id="XCB21537.1"/>
    </source>
</evidence>
<comment type="catalytic activity">
    <reaction evidence="11 15">
        <text>cytidine + H2O + H(+) = uridine + NH4(+)</text>
        <dbReference type="Rhea" id="RHEA:16069"/>
        <dbReference type="ChEBI" id="CHEBI:15377"/>
        <dbReference type="ChEBI" id="CHEBI:15378"/>
        <dbReference type="ChEBI" id="CHEBI:16704"/>
        <dbReference type="ChEBI" id="CHEBI:17562"/>
        <dbReference type="ChEBI" id="CHEBI:28938"/>
        <dbReference type="EC" id="3.5.4.5"/>
    </reaction>
</comment>
<feature type="binding site" evidence="14">
    <location>
        <position position="87"/>
    </location>
    <ligand>
        <name>Zn(2+)</name>
        <dbReference type="ChEBI" id="CHEBI:29105"/>
        <note>catalytic</note>
    </ligand>
</feature>
<dbReference type="Pfam" id="PF00383">
    <property type="entry name" value="dCMP_cyt_deam_1"/>
    <property type="match status" value="1"/>
</dbReference>
<evidence type="ECO:0000256" key="8">
    <source>
        <dbReference type="ARBA" id="ARBA00022833"/>
    </source>
</evidence>
<gene>
    <name evidence="18" type="ORF">RBB81_18415</name>
</gene>
<dbReference type="KEGG" id="tgi:RBB81_18415"/>
<keyword evidence="8 14" id="KW-0862">Zinc</keyword>
<reference evidence="18" key="1">
    <citation type="submission" date="2023-08" db="EMBL/GenBank/DDBJ databases">
        <authorList>
            <person name="Messyasz A."/>
            <person name="Mannisto M.K."/>
            <person name="Kerkhof L.J."/>
            <person name="Haggblom M."/>
        </authorList>
    </citation>
    <scope>NUCLEOTIDE SEQUENCE</scope>
    <source>
        <strain evidence="18">M8UP39</strain>
    </source>
</reference>
<feature type="active site" description="Proton donor" evidence="12">
    <location>
        <position position="89"/>
    </location>
</feature>
<dbReference type="EC" id="3.5.4.5" evidence="4 15"/>
<dbReference type="GO" id="GO:0008270">
    <property type="term" value="F:zinc ion binding"/>
    <property type="evidence" value="ECO:0007669"/>
    <property type="project" value="UniProtKB-UniRule"/>
</dbReference>
<evidence type="ECO:0000256" key="15">
    <source>
        <dbReference type="RuleBase" id="RU364006"/>
    </source>
</evidence>
<evidence type="ECO:0000256" key="16">
    <source>
        <dbReference type="SAM" id="MobiDB-lite"/>
    </source>
</evidence>
<dbReference type="Gene3D" id="3.40.140.10">
    <property type="entry name" value="Cytidine Deaminase, domain 2"/>
    <property type="match status" value="1"/>
</dbReference>
<dbReference type="NCBIfam" id="TIGR01354">
    <property type="entry name" value="cyt_deam_tetra"/>
    <property type="match status" value="1"/>
</dbReference>
<name>A0AAU7YY08_9BACT</name>
<dbReference type="PROSITE" id="PS51747">
    <property type="entry name" value="CYT_DCMP_DEAMINASES_2"/>
    <property type="match status" value="1"/>
</dbReference>
<dbReference type="PANTHER" id="PTHR11644:SF2">
    <property type="entry name" value="CYTIDINE DEAMINASE"/>
    <property type="match status" value="1"/>
</dbReference>
<dbReference type="AlphaFoldDB" id="A0AAU7YY08"/>
<accession>A0AAU7YY08</accession>
<comment type="similarity">
    <text evidence="3 15">Belongs to the cytidine and deoxycytidylate deaminase family.</text>
</comment>
<organism evidence="18">
    <name type="scientific">Tunturiibacter gelidiferens</name>
    <dbReference type="NCBI Taxonomy" id="3069689"/>
    <lineage>
        <taxon>Bacteria</taxon>
        <taxon>Pseudomonadati</taxon>
        <taxon>Acidobacteriota</taxon>
        <taxon>Terriglobia</taxon>
        <taxon>Terriglobales</taxon>
        <taxon>Acidobacteriaceae</taxon>
        <taxon>Tunturiibacter</taxon>
    </lineage>
</organism>
<evidence type="ECO:0000256" key="6">
    <source>
        <dbReference type="ARBA" id="ARBA00022723"/>
    </source>
</evidence>
<dbReference type="PANTHER" id="PTHR11644">
    <property type="entry name" value="CYTIDINE DEAMINASE"/>
    <property type="match status" value="1"/>
</dbReference>
<dbReference type="InterPro" id="IPR006262">
    <property type="entry name" value="Cyt_deam_tetra"/>
</dbReference>
<dbReference type="GO" id="GO:0055086">
    <property type="term" value="P:nucleobase-containing small molecule metabolic process"/>
    <property type="evidence" value="ECO:0007669"/>
    <property type="project" value="UniProtKB-ARBA"/>
</dbReference>
<dbReference type="GO" id="GO:0042802">
    <property type="term" value="F:identical protein binding"/>
    <property type="evidence" value="ECO:0007669"/>
    <property type="project" value="UniProtKB-ARBA"/>
</dbReference>
<dbReference type="GO" id="GO:0005829">
    <property type="term" value="C:cytosol"/>
    <property type="evidence" value="ECO:0007669"/>
    <property type="project" value="TreeGrafter"/>
</dbReference>
<evidence type="ECO:0000256" key="14">
    <source>
        <dbReference type="PIRSR" id="PIRSR606262-3"/>
    </source>
</evidence>
<dbReference type="FunFam" id="3.40.140.10:FF:000008">
    <property type="entry name" value="Cytidine deaminase"/>
    <property type="match status" value="1"/>
</dbReference>
<dbReference type="InterPro" id="IPR016192">
    <property type="entry name" value="APOBEC/CMP_deaminase_Zn-bd"/>
</dbReference>
<dbReference type="InterPro" id="IPR050202">
    <property type="entry name" value="Cyt/Deoxycyt_deaminase"/>
</dbReference>
<evidence type="ECO:0000256" key="13">
    <source>
        <dbReference type="PIRSR" id="PIRSR606262-2"/>
    </source>
</evidence>
<feature type="binding site" evidence="14">
    <location>
        <position position="125"/>
    </location>
    <ligand>
        <name>Zn(2+)</name>
        <dbReference type="ChEBI" id="CHEBI:29105"/>
        <note>catalytic</note>
    </ligand>
</feature>
<dbReference type="PROSITE" id="PS00903">
    <property type="entry name" value="CYT_DCMP_DEAMINASES_1"/>
    <property type="match status" value="1"/>
</dbReference>
<reference evidence="18" key="2">
    <citation type="journal article" date="2024" name="Environ. Microbiol.">
        <title>Genome analysis and description of Tunturibacter gen. nov. expands the diversity of Terriglobia in tundra soils.</title>
        <authorList>
            <person name="Messyasz A."/>
            <person name="Mannisto M.K."/>
            <person name="Kerkhof L.J."/>
            <person name="Haggblom M.M."/>
        </authorList>
    </citation>
    <scope>NUCLEOTIDE SEQUENCE</scope>
    <source>
        <strain evidence="18">M8UP39</strain>
    </source>
</reference>
<dbReference type="SUPFAM" id="SSF53927">
    <property type="entry name" value="Cytidine deaminase-like"/>
    <property type="match status" value="1"/>
</dbReference>
<comment type="catalytic activity">
    <reaction evidence="10 15">
        <text>2'-deoxycytidine + H2O + H(+) = 2'-deoxyuridine + NH4(+)</text>
        <dbReference type="Rhea" id="RHEA:13433"/>
        <dbReference type="ChEBI" id="CHEBI:15377"/>
        <dbReference type="ChEBI" id="CHEBI:15378"/>
        <dbReference type="ChEBI" id="CHEBI:15698"/>
        <dbReference type="ChEBI" id="CHEBI:16450"/>
        <dbReference type="ChEBI" id="CHEBI:28938"/>
        <dbReference type="EC" id="3.5.4.5"/>
    </reaction>
</comment>
<keyword evidence="7 15" id="KW-0378">Hydrolase</keyword>
<evidence type="ECO:0000259" key="17">
    <source>
        <dbReference type="PROSITE" id="PS51747"/>
    </source>
</evidence>
<feature type="binding site" evidence="14">
    <location>
        <position position="122"/>
    </location>
    <ligand>
        <name>Zn(2+)</name>
        <dbReference type="ChEBI" id="CHEBI:29105"/>
        <note>catalytic</note>
    </ligand>
</feature>
<dbReference type="EMBL" id="CP132938">
    <property type="protein sequence ID" value="XCB21537.1"/>
    <property type="molecule type" value="Genomic_DNA"/>
</dbReference>
<dbReference type="NCBIfam" id="NF004064">
    <property type="entry name" value="PRK05578.1"/>
    <property type="match status" value="1"/>
</dbReference>
<evidence type="ECO:0000256" key="5">
    <source>
        <dbReference type="ARBA" id="ARBA00018266"/>
    </source>
</evidence>
<evidence type="ECO:0000256" key="12">
    <source>
        <dbReference type="PIRSR" id="PIRSR606262-1"/>
    </source>
</evidence>
<protein>
    <recommendedName>
        <fullName evidence="5 15">Cytidine deaminase</fullName>
        <ecNumber evidence="4 15">3.5.4.5</ecNumber>
    </recommendedName>
    <alternativeName>
        <fullName evidence="9 15">Cytidine aminohydrolase</fullName>
    </alternativeName>
</protein>
<evidence type="ECO:0000256" key="10">
    <source>
        <dbReference type="ARBA" id="ARBA00049252"/>
    </source>
</evidence>
<dbReference type="InterPro" id="IPR016193">
    <property type="entry name" value="Cytidine_deaminase-like"/>
</dbReference>
<feature type="region of interest" description="Disordered" evidence="16">
    <location>
        <begin position="1"/>
        <end position="32"/>
    </location>
</feature>
<feature type="compositionally biased region" description="Polar residues" evidence="16">
    <location>
        <begin position="12"/>
        <end position="24"/>
    </location>
</feature>
<evidence type="ECO:0000256" key="2">
    <source>
        <dbReference type="ARBA" id="ARBA00003949"/>
    </source>
</evidence>
<dbReference type="GO" id="GO:0072527">
    <property type="term" value="P:pyrimidine-containing compound metabolic process"/>
    <property type="evidence" value="ECO:0007669"/>
    <property type="project" value="UniProtKB-ARBA"/>
</dbReference>
<keyword evidence="6 14" id="KW-0479">Metal-binding</keyword>
<sequence>MRHPHHLLSPSAPDSLTHIMSSEPSAERPSALTPAQIASLQQQAAAVAHHAYAPYSNFRVGAALLLTDGTIVTGCNVENASYRLTTCAEQTAITSAVALRGPGIRIRAIAVANLNATASQPCGACRQTIHEFSTPDTIVFFPAEADTTAQATIAELLPAAFLL</sequence>
<evidence type="ECO:0000256" key="11">
    <source>
        <dbReference type="ARBA" id="ARBA00049558"/>
    </source>
</evidence>
<proteinExistence type="inferred from homology"/>
<dbReference type="CDD" id="cd01283">
    <property type="entry name" value="cytidine_deaminase"/>
    <property type="match status" value="1"/>
</dbReference>
<dbReference type="InterPro" id="IPR002125">
    <property type="entry name" value="CMP_dCMP_dom"/>
</dbReference>
<feature type="binding site" evidence="13">
    <location>
        <begin position="76"/>
        <end position="82"/>
    </location>
    <ligand>
        <name>substrate</name>
    </ligand>
</feature>
<comment type="cofactor">
    <cofactor evidence="1 14 15">
        <name>Zn(2+)</name>
        <dbReference type="ChEBI" id="CHEBI:29105"/>
    </cofactor>
</comment>
<evidence type="ECO:0000256" key="1">
    <source>
        <dbReference type="ARBA" id="ARBA00001947"/>
    </source>
</evidence>
<comment type="function">
    <text evidence="2 15">This enzyme scavenges exogenous and endogenous cytidine and 2'-deoxycytidine for UMP synthesis.</text>
</comment>
<evidence type="ECO:0000256" key="9">
    <source>
        <dbReference type="ARBA" id="ARBA00032005"/>
    </source>
</evidence>
<feature type="domain" description="CMP/dCMP-type deaminase" evidence="17">
    <location>
        <begin position="35"/>
        <end position="163"/>
    </location>
</feature>